<dbReference type="Gramene" id="KZN11418">
    <property type="protein sequence ID" value="KZN11418"/>
    <property type="gene ID" value="DCAR_004074"/>
</dbReference>
<dbReference type="EMBL" id="CP093343">
    <property type="protein sequence ID" value="WOG85161.1"/>
    <property type="molecule type" value="Genomic_DNA"/>
</dbReference>
<reference evidence="1" key="2">
    <citation type="submission" date="2022-03" db="EMBL/GenBank/DDBJ databases">
        <title>Draft title - Genomic analysis of global carrot germplasm unveils the trajectory of domestication and the origin of high carotenoid orange carrot.</title>
        <authorList>
            <person name="Iorizzo M."/>
            <person name="Ellison S."/>
            <person name="Senalik D."/>
            <person name="Macko-Podgorni A."/>
            <person name="Grzebelus D."/>
            <person name="Bostan H."/>
            <person name="Rolling W."/>
            <person name="Curaba J."/>
            <person name="Simon P."/>
        </authorList>
    </citation>
    <scope>NUCLEOTIDE SEQUENCE</scope>
    <source>
        <tissue evidence="1">Leaf</tissue>
    </source>
</reference>
<evidence type="ECO:0000313" key="1">
    <source>
        <dbReference type="EMBL" id="WOG85161.1"/>
    </source>
</evidence>
<proteinExistence type="predicted"/>
<gene>
    <name evidence="1" type="ORF">DCAR_0104348</name>
</gene>
<dbReference type="AlphaFoldDB" id="A0A166IRT8"/>
<evidence type="ECO:0000313" key="2">
    <source>
        <dbReference type="Proteomes" id="UP000077755"/>
    </source>
</evidence>
<accession>A0A166IRT8</accession>
<keyword evidence="2" id="KW-1185">Reference proteome</keyword>
<protein>
    <submittedName>
        <fullName evidence="1">Uncharacterized protein</fullName>
    </submittedName>
</protein>
<organism evidence="1 2">
    <name type="scientific">Daucus carota subsp. sativus</name>
    <name type="common">Carrot</name>
    <dbReference type="NCBI Taxonomy" id="79200"/>
    <lineage>
        <taxon>Eukaryota</taxon>
        <taxon>Viridiplantae</taxon>
        <taxon>Streptophyta</taxon>
        <taxon>Embryophyta</taxon>
        <taxon>Tracheophyta</taxon>
        <taxon>Spermatophyta</taxon>
        <taxon>Magnoliopsida</taxon>
        <taxon>eudicotyledons</taxon>
        <taxon>Gunneridae</taxon>
        <taxon>Pentapetalae</taxon>
        <taxon>asterids</taxon>
        <taxon>campanulids</taxon>
        <taxon>Apiales</taxon>
        <taxon>Apiaceae</taxon>
        <taxon>Apioideae</taxon>
        <taxon>Scandiceae</taxon>
        <taxon>Daucinae</taxon>
        <taxon>Daucus</taxon>
        <taxon>Daucus sect. Daucus</taxon>
    </lineage>
</organism>
<sequence length="51" mass="5921">MHLYFRRDGFQIYKSGSRSFGKGRLRYIKYDPRSLALGLGILQSSGRQEIP</sequence>
<reference evidence="1" key="1">
    <citation type="journal article" date="2016" name="Nat. Genet.">
        <title>A high-quality carrot genome assembly provides new insights into carotenoid accumulation and asterid genome evolution.</title>
        <authorList>
            <person name="Iorizzo M."/>
            <person name="Ellison S."/>
            <person name="Senalik D."/>
            <person name="Zeng P."/>
            <person name="Satapoomin P."/>
            <person name="Huang J."/>
            <person name="Bowman M."/>
            <person name="Iovene M."/>
            <person name="Sanseverino W."/>
            <person name="Cavagnaro P."/>
            <person name="Yildiz M."/>
            <person name="Macko-Podgorni A."/>
            <person name="Moranska E."/>
            <person name="Grzebelus E."/>
            <person name="Grzebelus D."/>
            <person name="Ashrafi H."/>
            <person name="Zheng Z."/>
            <person name="Cheng S."/>
            <person name="Spooner D."/>
            <person name="Van Deynze A."/>
            <person name="Simon P."/>
        </authorList>
    </citation>
    <scope>NUCLEOTIDE SEQUENCE</scope>
    <source>
        <tissue evidence="1">Leaf</tissue>
    </source>
</reference>
<name>A0A166IRT8_DAUCS</name>
<dbReference type="Proteomes" id="UP000077755">
    <property type="component" value="Chromosome 1"/>
</dbReference>